<organism evidence="11 12">
    <name type="scientific">Petromyzon marinus</name>
    <name type="common">Sea lamprey</name>
    <dbReference type="NCBI Taxonomy" id="7757"/>
    <lineage>
        <taxon>Eukaryota</taxon>
        <taxon>Metazoa</taxon>
        <taxon>Chordata</taxon>
        <taxon>Craniata</taxon>
        <taxon>Vertebrata</taxon>
        <taxon>Cyclostomata</taxon>
        <taxon>Hyperoartia</taxon>
        <taxon>Petromyzontiformes</taxon>
        <taxon>Petromyzontidae</taxon>
        <taxon>Petromyzon</taxon>
    </lineage>
</organism>
<evidence type="ECO:0000256" key="7">
    <source>
        <dbReference type="SAM" id="SignalP"/>
    </source>
</evidence>
<evidence type="ECO:0000256" key="1">
    <source>
        <dbReference type="ARBA" id="ARBA00004613"/>
    </source>
</evidence>
<dbReference type="PROSITE" id="PS51323">
    <property type="entry name" value="IGFBP_N_2"/>
    <property type="match status" value="1"/>
</dbReference>
<dbReference type="GO" id="GO:0005520">
    <property type="term" value="F:insulin-like growth factor binding"/>
    <property type="evidence" value="ECO:0007669"/>
    <property type="project" value="InterPro"/>
</dbReference>
<dbReference type="InterPro" id="IPR009030">
    <property type="entry name" value="Growth_fac_rcpt_cys_sf"/>
</dbReference>
<dbReference type="SUPFAM" id="SSF48726">
    <property type="entry name" value="Immunoglobulin"/>
    <property type="match status" value="1"/>
</dbReference>
<feature type="signal peptide" evidence="7">
    <location>
        <begin position="1"/>
        <end position="29"/>
    </location>
</feature>
<keyword evidence="11" id="KW-1185">Reference proteome</keyword>
<dbReference type="GO" id="GO:0009966">
    <property type="term" value="P:regulation of signal transduction"/>
    <property type="evidence" value="ECO:0007669"/>
    <property type="project" value="TreeGrafter"/>
</dbReference>
<evidence type="ECO:0000256" key="2">
    <source>
        <dbReference type="ARBA" id="ARBA00022525"/>
    </source>
</evidence>
<keyword evidence="3 7" id="KW-0732">Signal</keyword>
<dbReference type="AlphaFoldDB" id="A0AAJ7SY30"/>
<dbReference type="InterPro" id="IPR013783">
    <property type="entry name" value="Ig-like_fold"/>
</dbReference>
<keyword evidence="4" id="KW-1015">Disulfide bond</keyword>
<dbReference type="SUPFAM" id="SSF57184">
    <property type="entry name" value="Growth factor receptor domain"/>
    <property type="match status" value="1"/>
</dbReference>
<proteinExistence type="predicted"/>
<dbReference type="SMART" id="SM00280">
    <property type="entry name" value="KAZAL"/>
    <property type="match status" value="1"/>
</dbReference>
<dbReference type="PANTHER" id="PTHR14186">
    <property type="entry name" value="INSULIN-LIKE GROWTH FACTOR BINDING PROTEIN-RELATED"/>
    <property type="match status" value="1"/>
</dbReference>
<dbReference type="Pfam" id="PF13927">
    <property type="entry name" value="Ig_3"/>
    <property type="match status" value="1"/>
</dbReference>
<dbReference type="RefSeq" id="XP_032806718.1">
    <property type="nucleotide sequence ID" value="XM_032950827.1"/>
</dbReference>
<dbReference type="InterPro" id="IPR036179">
    <property type="entry name" value="Ig-like_dom_sf"/>
</dbReference>
<dbReference type="InterPro" id="IPR036058">
    <property type="entry name" value="Kazal_dom_sf"/>
</dbReference>
<dbReference type="CDD" id="cd00104">
    <property type="entry name" value="KAZAL_FS"/>
    <property type="match status" value="1"/>
</dbReference>
<keyword evidence="2" id="KW-0964">Secreted</keyword>
<sequence length="290" mass="30268">MHLASPLPLLGVAALLCAALLLLPATAQAGEPGGQRRKGVSGQGVAKCPSCDKIKCPELPKEKCPQGFIKGPCSCCKVCARVAGEPCGGSDQGRCALGYECQRPQGAKKRGHGECVCKAPYPVCGSDGITYSSACELRAADWRAQSRGDATVTQTGKGPCGKGPSIVTPPRIVWNVTGSQVYLSCEVIGIPTPTLTWNKIVKSAAGVERMELLPGDRDNLAIQTRGGPEKHEVTGWVLISPLLDSDGGEYECHAKNSQGEAAAVGSIHVAASADLIPREHSTATQKEEEL</sequence>
<dbReference type="PANTHER" id="PTHR14186:SF19">
    <property type="entry name" value="INSULIN-LIKE GROWTH FACTOR-BINDING PROTEIN 7"/>
    <property type="match status" value="1"/>
</dbReference>
<dbReference type="KEGG" id="pmrn:116940687"/>
<protein>
    <submittedName>
        <fullName evidence="12">Insulin-like growth factor-binding protein 7</fullName>
    </submittedName>
</protein>
<feature type="domain" description="Kazal-like" evidence="10">
    <location>
        <begin position="96"/>
        <end position="162"/>
    </location>
</feature>
<evidence type="ECO:0000313" key="11">
    <source>
        <dbReference type="Proteomes" id="UP001318040"/>
    </source>
</evidence>
<feature type="domain" description="Ig-like" evidence="8">
    <location>
        <begin position="164"/>
        <end position="270"/>
    </location>
</feature>
<dbReference type="GO" id="GO:0005615">
    <property type="term" value="C:extracellular space"/>
    <property type="evidence" value="ECO:0007669"/>
    <property type="project" value="TreeGrafter"/>
</dbReference>
<evidence type="ECO:0000259" key="8">
    <source>
        <dbReference type="PROSITE" id="PS50835"/>
    </source>
</evidence>
<dbReference type="InterPro" id="IPR017891">
    <property type="entry name" value="Insulin_GF-bd_Cys-rich_CS"/>
</dbReference>
<keyword evidence="5" id="KW-0325">Glycoprotein</keyword>
<gene>
    <name evidence="12" type="primary">IGFBP7</name>
</gene>
<dbReference type="SMART" id="SM00121">
    <property type="entry name" value="IB"/>
    <property type="match status" value="1"/>
</dbReference>
<evidence type="ECO:0000313" key="12">
    <source>
        <dbReference type="RefSeq" id="XP_032806718.1"/>
    </source>
</evidence>
<dbReference type="SUPFAM" id="SSF100895">
    <property type="entry name" value="Kazal-type serine protease inhibitors"/>
    <property type="match status" value="1"/>
</dbReference>
<evidence type="ECO:0000256" key="3">
    <source>
        <dbReference type="ARBA" id="ARBA00022729"/>
    </source>
</evidence>
<dbReference type="GeneID" id="116940687"/>
<reference evidence="12" key="1">
    <citation type="submission" date="2025-08" db="UniProtKB">
        <authorList>
            <consortium name="RefSeq"/>
        </authorList>
    </citation>
    <scope>IDENTIFICATION</scope>
    <source>
        <tissue evidence="12">Sperm</tissue>
    </source>
</reference>
<name>A0AAJ7SY30_PETMA</name>
<dbReference type="PROSITE" id="PS00222">
    <property type="entry name" value="IGFBP_N_1"/>
    <property type="match status" value="1"/>
</dbReference>
<dbReference type="InterPro" id="IPR007110">
    <property type="entry name" value="Ig-like_dom"/>
</dbReference>
<dbReference type="FunFam" id="2.60.40.10:FF:000763">
    <property type="entry name" value="Insulin-like growth factor binding protein 7"/>
    <property type="match status" value="1"/>
</dbReference>
<keyword evidence="6" id="KW-0393">Immunoglobulin domain</keyword>
<dbReference type="InterPro" id="IPR002350">
    <property type="entry name" value="Kazal_dom"/>
</dbReference>
<evidence type="ECO:0000256" key="4">
    <source>
        <dbReference type="ARBA" id="ARBA00023157"/>
    </source>
</evidence>
<evidence type="ECO:0000256" key="5">
    <source>
        <dbReference type="ARBA" id="ARBA00023180"/>
    </source>
</evidence>
<dbReference type="PROSITE" id="PS51465">
    <property type="entry name" value="KAZAL_2"/>
    <property type="match status" value="1"/>
</dbReference>
<feature type="chain" id="PRO_5042528719" evidence="7">
    <location>
        <begin position="30"/>
        <end position="290"/>
    </location>
</feature>
<dbReference type="Gene3D" id="4.10.40.20">
    <property type="match status" value="1"/>
</dbReference>
<dbReference type="Pfam" id="PF00219">
    <property type="entry name" value="IGFBP"/>
    <property type="match status" value="1"/>
</dbReference>
<dbReference type="Gene3D" id="2.60.40.10">
    <property type="entry name" value="Immunoglobulins"/>
    <property type="match status" value="1"/>
</dbReference>
<dbReference type="Gene3D" id="3.30.60.30">
    <property type="match status" value="1"/>
</dbReference>
<feature type="domain" description="IGFBP N-terminal" evidence="9">
    <location>
        <begin position="44"/>
        <end position="118"/>
    </location>
</feature>
<evidence type="ECO:0000256" key="6">
    <source>
        <dbReference type="ARBA" id="ARBA00023319"/>
    </source>
</evidence>
<dbReference type="InterPro" id="IPR011390">
    <property type="entry name" value="IGFBP_rP_mac25"/>
</dbReference>
<dbReference type="CTD" id="3490"/>
<comment type="subcellular location">
    <subcellularLocation>
        <location evidence="1">Secreted</location>
    </subcellularLocation>
</comment>
<dbReference type="Pfam" id="PF07648">
    <property type="entry name" value="Kazal_2"/>
    <property type="match status" value="1"/>
</dbReference>
<evidence type="ECO:0000259" key="9">
    <source>
        <dbReference type="PROSITE" id="PS51323"/>
    </source>
</evidence>
<accession>A0AAJ7SY30</accession>
<dbReference type="GO" id="GO:0001558">
    <property type="term" value="P:regulation of cell growth"/>
    <property type="evidence" value="ECO:0007669"/>
    <property type="project" value="InterPro"/>
</dbReference>
<evidence type="ECO:0000259" key="10">
    <source>
        <dbReference type="PROSITE" id="PS51465"/>
    </source>
</evidence>
<dbReference type="PROSITE" id="PS50835">
    <property type="entry name" value="IG_LIKE"/>
    <property type="match status" value="1"/>
</dbReference>
<dbReference type="CDD" id="cd00096">
    <property type="entry name" value="Ig"/>
    <property type="match status" value="1"/>
</dbReference>
<dbReference type="Proteomes" id="UP001318040">
    <property type="component" value="Chromosome 9"/>
</dbReference>
<dbReference type="InterPro" id="IPR000867">
    <property type="entry name" value="IGFBP-like"/>
</dbReference>